<dbReference type="InterPro" id="IPR016169">
    <property type="entry name" value="FAD-bd_PCMH_sub2"/>
</dbReference>
<dbReference type="InterPro" id="IPR010031">
    <property type="entry name" value="FAD_lactone_oxidase-like"/>
</dbReference>
<dbReference type="PANTHER" id="PTHR43762:SF1">
    <property type="entry name" value="D-ARABINONO-1,4-LACTONE OXIDASE"/>
    <property type="match status" value="1"/>
</dbReference>
<dbReference type="InterPro" id="IPR036318">
    <property type="entry name" value="FAD-bd_PCMH-like_sf"/>
</dbReference>
<evidence type="ECO:0000256" key="1">
    <source>
        <dbReference type="ARBA" id="ARBA00022827"/>
    </source>
</evidence>
<evidence type="ECO:0000259" key="3">
    <source>
        <dbReference type="PROSITE" id="PS51387"/>
    </source>
</evidence>
<dbReference type="InterPro" id="IPR016166">
    <property type="entry name" value="FAD-bd_PCMH"/>
</dbReference>
<keyword evidence="2 4" id="KW-0560">Oxidoreductase</keyword>
<keyword evidence="1" id="KW-0285">Flavoprotein</keyword>
<gene>
    <name evidence="4" type="ORF">AVDCRST_MAG87-1376</name>
</gene>
<reference evidence="4" key="1">
    <citation type="submission" date="2020-02" db="EMBL/GenBank/DDBJ databases">
        <authorList>
            <person name="Meier V. D."/>
        </authorList>
    </citation>
    <scope>NUCLEOTIDE SEQUENCE</scope>
    <source>
        <strain evidence="4">AVDCRST_MAG87</strain>
    </source>
</reference>
<dbReference type="GO" id="GO:0071949">
    <property type="term" value="F:FAD binding"/>
    <property type="evidence" value="ECO:0007669"/>
    <property type="project" value="InterPro"/>
</dbReference>
<dbReference type="EC" id="1.1.3.41" evidence="4"/>
<dbReference type="EMBL" id="CADCWJ010000308">
    <property type="protein sequence ID" value="CAA9558388.1"/>
    <property type="molecule type" value="Genomic_DNA"/>
</dbReference>
<dbReference type="PROSITE" id="PS51387">
    <property type="entry name" value="FAD_PCMH"/>
    <property type="match status" value="1"/>
</dbReference>
<accession>A0A6J4UR45</accession>
<dbReference type="Gene3D" id="3.30.465.10">
    <property type="match status" value="1"/>
</dbReference>
<dbReference type="PANTHER" id="PTHR43762">
    <property type="entry name" value="L-GULONOLACTONE OXIDASE"/>
    <property type="match status" value="1"/>
</dbReference>
<dbReference type="Gene3D" id="3.30.70.2530">
    <property type="match status" value="1"/>
</dbReference>
<proteinExistence type="predicted"/>
<dbReference type="Gene3D" id="1.10.45.10">
    <property type="entry name" value="Vanillyl-alcohol Oxidase, Chain A, domain 4"/>
    <property type="match status" value="1"/>
</dbReference>
<name>A0A6J4UR45_9BACT</name>
<dbReference type="InterPro" id="IPR016167">
    <property type="entry name" value="FAD-bd_PCMH_sub1"/>
</dbReference>
<evidence type="ECO:0000313" key="4">
    <source>
        <dbReference type="EMBL" id="CAA9558388.1"/>
    </source>
</evidence>
<dbReference type="GO" id="GO:0003885">
    <property type="term" value="F:D-arabinono-1,4-lactone oxidase activity"/>
    <property type="evidence" value="ECO:0007669"/>
    <property type="project" value="InterPro"/>
</dbReference>
<dbReference type="PIRSF" id="PIRSF000136">
    <property type="entry name" value="LGO_GLO"/>
    <property type="match status" value="1"/>
</dbReference>
<protein>
    <submittedName>
        <fullName evidence="4">Xylitol oxidase( )</fullName>
        <ecNumber evidence="4">1.1.3.41</ecNumber>
    </submittedName>
</protein>
<dbReference type="Gene3D" id="3.30.43.10">
    <property type="entry name" value="Uridine Diphospho-n-acetylenolpyruvylglucosamine Reductase, domain 2"/>
    <property type="match status" value="1"/>
</dbReference>
<dbReference type="GO" id="GO:0050582">
    <property type="term" value="F:xylitol oxidase activity"/>
    <property type="evidence" value="ECO:0007669"/>
    <property type="project" value="UniProtKB-EC"/>
</dbReference>
<dbReference type="GO" id="GO:0080049">
    <property type="term" value="F:L-gulono-1,4-lactone dehydrogenase activity"/>
    <property type="evidence" value="ECO:0007669"/>
    <property type="project" value="TreeGrafter"/>
</dbReference>
<dbReference type="Pfam" id="PF04030">
    <property type="entry name" value="ALO"/>
    <property type="match status" value="1"/>
</dbReference>
<organism evidence="4">
    <name type="scientific">uncultured Thermomicrobiales bacterium</name>
    <dbReference type="NCBI Taxonomy" id="1645740"/>
    <lineage>
        <taxon>Bacteria</taxon>
        <taxon>Pseudomonadati</taxon>
        <taxon>Thermomicrobiota</taxon>
        <taxon>Thermomicrobia</taxon>
        <taxon>Thermomicrobiales</taxon>
        <taxon>environmental samples</taxon>
    </lineage>
</organism>
<dbReference type="GO" id="GO:0016020">
    <property type="term" value="C:membrane"/>
    <property type="evidence" value="ECO:0007669"/>
    <property type="project" value="InterPro"/>
</dbReference>
<dbReference type="Pfam" id="PF01565">
    <property type="entry name" value="FAD_binding_4"/>
    <property type="match status" value="1"/>
</dbReference>
<dbReference type="SUPFAM" id="SSF56176">
    <property type="entry name" value="FAD-binding/transporter-associated domain-like"/>
    <property type="match status" value="1"/>
</dbReference>
<feature type="domain" description="FAD-binding PCMH-type" evidence="3">
    <location>
        <begin position="12"/>
        <end position="175"/>
    </location>
</feature>
<dbReference type="AlphaFoldDB" id="A0A6J4UR45"/>
<keyword evidence="1" id="KW-0274">FAD</keyword>
<dbReference type="InterPro" id="IPR016171">
    <property type="entry name" value="Vanillyl_alc_oxidase_C-sub2"/>
</dbReference>
<dbReference type="InterPro" id="IPR006094">
    <property type="entry name" value="Oxid_FAD_bind_N"/>
</dbReference>
<evidence type="ECO:0000256" key="2">
    <source>
        <dbReference type="ARBA" id="ARBA00023002"/>
    </source>
</evidence>
<sequence>MLTRERNWAGNYTYRAEAIHQPRSIDELREIVARAPRIRALGSRHCFNDIADSDVLMSLEALAGELEIDREARTVTVGGGMRYGDLAQSLVREGLALHNMASLPHISVAGSIATATHGSGDANRNLATAVVALELVTSDGEVITVSRGDDDFPGMVVNLGALGVVTRVTLDVQPAYQVRQEVFEHLAWDVFYQRFDDVMSSAYSVSVFLDYGETVGSVWRKSRVDADHPEPLADEFLGARAATRHRHPMETMSGENCTAQLGVPGLWADRLPHFRMDARPASGDEIQAEYMVPRRFAVPALEALRALASVIRPHLLITEVRTVAADDLWLSSAYGTDTVCLHFSWKPDQDGVNQVLPIVERTLAPFEARPHFGKEFRMGAQELEARYPKLPEFRRLAERLDPRGAFQNAFLERTIFG</sequence>
<dbReference type="InterPro" id="IPR007173">
    <property type="entry name" value="ALO_C"/>
</dbReference>
<dbReference type="Gene3D" id="3.30.70.2520">
    <property type="match status" value="1"/>
</dbReference>